<gene>
    <name evidence="12" type="ORF">FHR94_002251</name>
</gene>
<dbReference type="AlphaFoldDB" id="A0A839VE96"/>
<evidence type="ECO:0000256" key="6">
    <source>
        <dbReference type="ARBA" id="ARBA00022833"/>
    </source>
</evidence>
<evidence type="ECO:0000259" key="10">
    <source>
        <dbReference type="PROSITE" id="PS51160"/>
    </source>
</evidence>
<dbReference type="RefSeq" id="WP_221188459.1">
    <property type="nucleotide sequence ID" value="NZ_JACHXP010000010.1"/>
</dbReference>
<dbReference type="Pfam" id="PF01300">
    <property type="entry name" value="Sua5_yciO_yrdC"/>
    <property type="match status" value="1"/>
</dbReference>
<keyword evidence="9" id="KW-0378">Hydrolase</keyword>
<dbReference type="Pfam" id="PF22521">
    <property type="entry name" value="HypF_C_2"/>
    <property type="match status" value="1"/>
</dbReference>
<feature type="domain" description="YrdC-like" evidence="11">
    <location>
        <begin position="216"/>
        <end position="401"/>
    </location>
</feature>
<protein>
    <recommendedName>
        <fullName evidence="8">Carbamoyltransferase HypF</fullName>
        <ecNumber evidence="8">6.2.-.-</ecNumber>
    </recommendedName>
</protein>
<dbReference type="GO" id="GO:0003998">
    <property type="term" value="F:acylphosphatase activity"/>
    <property type="evidence" value="ECO:0007669"/>
    <property type="project" value="UniProtKB-EC"/>
</dbReference>
<keyword evidence="5" id="KW-0863">Zinc-finger</keyword>
<evidence type="ECO:0000313" key="12">
    <source>
        <dbReference type="EMBL" id="MBB3191007.1"/>
    </source>
</evidence>
<accession>A0A839VE96</accession>
<evidence type="ECO:0000256" key="1">
    <source>
        <dbReference type="ARBA" id="ARBA00004711"/>
    </source>
</evidence>
<dbReference type="SUPFAM" id="SSF55821">
    <property type="entry name" value="YrdC/RibB"/>
    <property type="match status" value="1"/>
</dbReference>
<dbReference type="Gene3D" id="3.30.420.360">
    <property type="match status" value="1"/>
</dbReference>
<reference evidence="12 13" key="1">
    <citation type="submission" date="2020-08" db="EMBL/GenBank/DDBJ databases">
        <title>Genomic Encyclopedia of Type Strains, Phase III (KMG-III): the genomes of soil and plant-associated and newly described type strains.</title>
        <authorList>
            <person name="Whitman W."/>
        </authorList>
    </citation>
    <scope>NUCLEOTIDE SEQUENCE [LARGE SCALE GENOMIC DNA]</scope>
    <source>
        <strain evidence="12 13">CECT 7282</strain>
    </source>
</reference>
<dbReference type="InterPro" id="IPR041440">
    <property type="entry name" value="HypF_C"/>
</dbReference>
<evidence type="ECO:0000313" key="13">
    <source>
        <dbReference type="Proteomes" id="UP000547614"/>
    </source>
</evidence>
<organism evidence="12 13">
    <name type="scientific">Halomonas cerina</name>
    <dbReference type="NCBI Taxonomy" id="447424"/>
    <lineage>
        <taxon>Bacteria</taxon>
        <taxon>Pseudomonadati</taxon>
        <taxon>Pseudomonadota</taxon>
        <taxon>Gammaproteobacteria</taxon>
        <taxon>Oceanospirillales</taxon>
        <taxon>Halomonadaceae</taxon>
        <taxon>Halomonas</taxon>
    </lineage>
</organism>
<comment type="caution">
    <text evidence="12">The sequence shown here is derived from an EMBL/GenBank/DDBJ whole genome shotgun (WGS) entry which is preliminary data.</text>
</comment>
<dbReference type="InterPro" id="IPR036046">
    <property type="entry name" value="Acylphosphatase-like_dom_sf"/>
</dbReference>
<dbReference type="NCBIfam" id="TIGR00143">
    <property type="entry name" value="hypF"/>
    <property type="match status" value="1"/>
</dbReference>
<dbReference type="InterPro" id="IPR051060">
    <property type="entry name" value="Carbamoyltrans_HypF-like"/>
</dbReference>
<dbReference type="Pfam" id="PF17788">
    <property type="entry name" value="HypF_C"/>
    <property type="match status" value="1"/>
</dbReference>
<dbReference type="InterPro" id="IPR011125">
    <property type="entry name" value="Znf_HypF"/>
</dbReference>
<dbReference type="GO" id="GO:0051604">
    <property type="term" value="P:protein maturation"/>
    <property type="evidence" value="ECO:0007669"/>
    <property type="project" value="TreeGrafter"/>
</dbReference>
<sequence length="800" mass="85826">MATAMQHPGPLASAVGVGGEAIRVRGLVQGVGFRPAVWRLARDLGLTGEVRNDAEGVLIRLWGERAVRERFRRRLPDEAPPLARIDSLETTPLDDGPPPPRFHIATSAGGEVHTGIVADAATCAACLAEVFDPADRRYRYAFANCTHCGPRLSIVHALPYDRAATSMAAFPLCPRCRAEYHDPADRRFHAQPTACPACGPRLWLEATGAEPFAPHTDPLAATQRLLEAGHIVAIKGIGGFHLAVDATHDAAVARLRQRKRRPDKPLALMVRDVAMLRRYCRPTDDEHALMQGPAAPIVLLAAEGPETLARGVAPGQRHYGVMLPASPLHHLLMADLEAPIVLTSGNRAGEPPCRTNQEARQRLAGIADALLLHDRDIVDRLDDSVVRWVAGVPTLLRRARGYVPTPLALPAGFEATPSVLALGGELKHTFCLLKDAQALLSAHLGNRHDATVDAAHLPTLARYLALFDHRPQVLAIDPHPDYRSSREGRDRAAAEGLALVEVQHHHAHLAACLADNGLARNSAPVLGIALDGTGYGDDGTLWGGELLLADYRGYRRLASLAPVALPGGTQAIRQPWRLAYAHLYRGFDWAALAADHRHLAFFQALEDQPLATLACMLDSGFNSPSSSACGRLFDAVAALLGLCLTVSYEGQAAIELEAAVDPRALDDGHAYPFTIVTENGLPRLEPQPMWQSLLDDLCRNLPIGVMAARFHAGLADGLAAMVDHLQGQHGVIGAGRIALSGGVFQNAVLGEALIQRLETRGWQVLRHERVPTNDGGLSLGQAIVAAARTLAPPEDSSSCV</sequence>
<dbReference type="InterPro" id="IPR001792">
    <property type="entry name" value="Acylphosphatase-like_dom"/>
</dbReference>
<evidence type="ECO:0000256" key="2">
    <source>
        <dbReference type="ARBA" id="ARBA00008097"/>
    </source>
</evidence>
<dbReference type="PROSITE" id="PS51163">
    <property type="entry name" value="YRDC"/>
    <property type="match status" value="1"/>
</dbReference>
<dbReference type="PANTHER" id="PTHR42959:SF1">
    <property type="entry name" value="CARBAMOYLTRANSFERASE HYPF"/>
    <property type="match status" value="1"/>
</dbReference>
<comment type="similarity">
    <text evidence="2 8">Belongs to the carbamoyltransferase HypF family.</text>
</comment>
<evidence type="ECO:0000256" key="5">
    <source>
        <dbReference type="ARBA" id="ARBA00022771"/>
    </source>
</evidence>
<evidence type="ECO:0000256" key="4">
    <source>
        <dbReference type="ARBA" id="ARBA00022723"/>
    </source>
</evidence>
<dbReference type="EMBL" id="JACHXP010000010">
    <property type="protein sequence ID" value="MBB3191007.1"/>
    <property type="molecule type" value="Genomic_DNA"/>
</dbReference>
<dbReference type="PIRSF" id="PIRSF006256">
    <property type="entry name" value="CMPcnvr_hdrg_mat"/>
    <property type="match status" value="1"/>
</dbReference>
<keyword evidence="4" id="KW-0479">Metal-binding</keyword>
<dbReference type="PROSITE" id="PS51160">
    <property type="entry name" value="ACYLPHOSPHATASE_3"/>
    <property type="match status" value="1"/>
</dbReference>
<feature type="active site" evidence="9">
    <location>
        <position position="52"/>
    </location>
</feature>
<dbReference type="Proteomes" id="UP000547614">
    <property type="component" value="Unassembled WGS sequence"/>
</dbReference>
<proteinExistence type="inferred from homology"/>
<dbReference type="Gene3D" id="3.90.870.50">
    <property type="match status" value="1"/>
</dbReference>
<dbReference type="SUPFAM" id="SSF54975">
    <property type="entry name" value="Acylphosphatase/BLUF domain-like"/>
    <property type="match status" value="1"/>
</dbReference>
<keyword evidence="13" id="KW-1185">Reference proteome</keyword>
<dbReference type="Gene3D" id="3.30.420.40">
    <property type="match status" value="1"/>
</dbReference>
<dbReference type="Pfam" id="PF00708">
    <property type="entry name" value="Acylphosphatase"/>
    <property type="match status" value="1"/>
</dbReference>
<dbReference type="InterPro" id="IPR055128">
    <property type="entry name" value="HypF_C_2"/>
</dbReference>
<dbReference type="GO" id="GO:0016743">
    <property type="term" value="F:carboxyl- or carbamoyltransferase activity"/>
    <property type="evidence" value="ECO:0007669"/>
    <property type="project" value="UniProtKB-UniRule"/>
</dbReference>
<dbReference type="EC" id="6.2.-.-" evidence="8"/>
<evidence type="ECO:0000256" key="8">
    <source>
        <dbReference type="PIRNR" id="PIRNR006256"/>
    </source>
</evidence>
<dbReference type="PROSITE" id="PS00150">
    <property type="entry name" value="ACYLPHOSPHATASE_1"/>
    <property type="match status" value="1"/>
</dbReference>
<dbReference type="Pfam" id="PF07503">
    <property type="entry name" value="zf-HYPF"/>
    <property type="match status" value="2"/>
</dbReference>
<keyword evidence="3" id="KW-0436">Ligase</keyword>
<keyword evidence="6" id="KW-0862">Zinc</keyword>
<comment type="function">
    <text evidence="8">Involved in the maturation of [NiFe] hydrogenases. Along with HypE, it catalyzes the synthesis of the CN ligands of the active site iron of [NiFe]-hydrogenases. HypF functions as a carbamoyl transferase using carbamoylphosphate as a substrate and transferring the carboxamido moiety in an ATP-dependent reaction to the thiolate of the C-terminal cysteine of HypE yielding a protein-S-carboxamide.</text>
</comment>
<dbReference type="GO" id="GO:0016874">
    <property type="term" value="F:ligase activity"/>
    <property type="evidence" value="ECO:0007669"/>
    <property type="project" value="UniProtKB-UniRule"/>
</dbReference>
<dbReference type="PANTHER" id="PTHR42959">
    <property type="entry name" value="CARBAMOYLTRANSFERASE"/>
    <property type="match status" value="1"/>
</dbReference>
<feature type="active site" evidence="9">
    <location>
        <position position="34"/>
    </location>
</feature>
<evidence type="ECO:0000256" key="3">
    <source>
        <dbReference type="ARBA" id="ARBA00022598"/>
    </source>
</evidence>
<dbReference type="GO" id="GO:0008270">
    <property type="term" value="F:zinc ion binding"/>
    <property type="evidence" value="ECO:0007669"/>
    <property type="project" value="UniProtKB-KW"/>
</dbReference>
<dbReference type="InterPro" id="IPR006070">
    <property type="entry name" value="Sua5-like_dom"/>
</dbReference>
<dbReference type="UniPathway" id="UPA00335"/>
<dbReference type="GO" id="GO:0003725">
    <property type="term" value="F:double-stranded RNA binding"/>
    <property type="evidence" value="ECO:0007669"/>
    <property type="project" value="InterPro"/>
</dbReference>
<dbReference type="InterPro" id="IPR017945">
    <property type="entry name" value="DHBP_synth_RibB-like_a/b_dom"/>
</dbReference>
<comment type="catalytic activity">
    <reaction evidence="7 8">
        <text>C-terminal L-cysteinyl-[HypE protein] + carbamoyl phosphate + ATP + H2O = C-terminal S-carboxamide-L-cysteinyl-[HypE protein] + AMP + phosphate + diphosphate + H(+)</text>
        <dbReference type="Rhea" id="RHEA:55636"/>
        <dbReference type="Rhea" id="RHEA-COMP:14247"/>
        <dbReference type="Rhea" id="RHEA-COMP:14392"/>
        <dbReference type="ChEBI" id="CHEBI:15377"/>
        <dbReference type="ChEBI" id="CHEBI:15378"/>
        <dbReference type="ChEBI" id="CHEBI:30616"/>
        <dbReference type="ChEBI" id="CHEBI:33019"/>
        <dbReference type="ChEBI" id="CHEBI:43474"/>
        <dbReference type="ChEBI" id="CHEBI:58228"/>
        <dbReference type="ChEBI" id="CHEBI:76913"/>
        <dbReference type="ChEBI" id="CHEBI:139126"/>
        <dbReference type="ChEBI" id="CHEBI:456215"/>
    </reaction>
</comment>
<comment type="pathway">
    <text evidence="1 8">Protein modification; [NiFe] hydrogenase maturation.</text>
</comment>
<evidence type="ECO:0000259" key="11">
    <source>
        <dbReference type="PROSITE" id="PS51163"/>
    </source>
</evidence>
<feature type="domain" description="Acylphosphatase-like" evidence="10">
    <location>
        <begin position="19"/>
        <end position="106"/>
    </location>
</feature>
<evidence type="ECO:0000256" key="7">
    <source>
        <dbReference type="ARBA" id="ARBA00048220"/>
    </source>
</evidence>
<comment type="catalytic activity">
    <reaction evidence="9">
        <text>an acyl phosphate + H2O = a carboxylate + phosphate + H(+)</text>
        <dbReference type="Rhea" id="RHEA:14965"/>
        <dbReference type="ChEBI" id="CHEBI:15377"/>
        <dbReference type="ChEBI" id="CHEBI:15378"/>
        <dbReference type="ChEBI" id="CHEBI:29067"/>
        <dbReference type="ChEBI" id="CHEBI:43474"/>
        <dbReference type="ChEBI" id="CHEBI:59918"/>
        <dbReference type="EC" id="3.6.1.7"/>
    </reaction>
</comment>
<dbReference type="InterPro" id="IPR004421">
    <property type="entry name" value="Carbamoyltransferase_HypF"/>
</dbReference>
<dbReference type="Gene3D" id="3.30.110.120">
    <property type="match status" value="1"/>
</dbReference>
<dbReference type="InterPro" id="IPR017968">
    <property type="entry name" value="Acylphosphatase_CS"/>
</dbReference>
<evidence type="ECO:0000256" key="9">
    <source>
        <dbReference type="PROSITE-ProRule" id="PRU00520"/>
    </source>
</evidence>
<name>A0A839VE96_9GAMM</name>